<keyword evidence="6" id="KW-0408">Iron</keyword>
<dbReference type="Proteomes" id="UP000235584">
    <property type="component" value="Chromosome"/>
</dbReference>
<protein>
    <recommendedName>
        <fullName evidence="7">TauD/TfdA-like domain-containing protein</fullName>
    </recommendedName>
</protein>
<evidence type="ECO:0000256" key="4">
    <source>
        <dbReference type="ARBA" id="ARBA00022964"/>
    </source>
</evidence>
<proteinExistence type="inferred from homology"/>
<dbReference type="PANTHER" id="PTHR10696:SF25">
    <property type="entry name" value="OXIDOREDUCTASE AIM17-RELATED"/>
    <property type="match status" value="1"/>
</dbReference>
<dbReference type="Pfam" id="PF02668">
    <property type="entry name" value="TauD"/>
    <property type="match status" value="1"/>
</dbReference>
<evidence type="ECO:0000313" key="8">
    <source>
        <dbReference type="EMBL" id="AUN99593.1"/>
    </source>
</evidence>
<dbReference type="KEGG" id="bsto:C0V70_16060"/>
<dbReference type="GO" id="GO:0016706">
    <property type="term" value="F:2-oxoglutarate-dependent dioxygenase activity"/>
    <property type="evidence" value="ECO:0007669"/>
    <property type="project" value="UniProtKB-ARBA"/>
</dbReference>
<dbReference type="InterPro" id="IPR042098">
    <property type="entry name" value="TauD-like_sf"/>
</dbReference>
<keyword evidence="3" id="KW-0479">Metal-binding</keyword>
<reference evidence="8 9" key="1">
    <citation type="submission" date="2018-01" db="EMBL/GenBank/DDBJ databases">
        <title>Complete genome sequence of Bacteriovorax stolpii DSM12778.</title>
        <authorList>
            <person name="Tang B."/>
            <person name="Chang J."/>
        </authorList>
    </citation>
    <scope>NUCLEOTIDE SEQUENCE [LARGE SCALE GENOMIC DNA]</scope>
    <source>
        <strain evidence="8 9">DSM 12778</strain>
    </source>
</reference>
<evidence type="ECO:0000256" key="3">
    <source>
        <dbReference type="ARBA" id="ARBA00022723"/>
    </source>
</evidence>
<dbReference type="AlphaFoldDB" id="A0A2K9NVP3"/>
<dbReference type="EMBL" id="CP025704">
    <property type="protein sequence ID" value="AUN99593.1"/>
    <property type="molecule type" value="Genomic_DNA"/>
</dbReference>
<sequence>MSLIRLFSLPESAIFTALFRITFSRENPMLNDNFTYAFSTEAQNEIYDFIKNLHQYDRIEDAKTLESDDCPTFLKEVEEIRNELENGKRIVIVRPFVDLHNKYTIQEQRTISWLLGNVLGEPLVQNEAGDKVICVFDRDRHNTMVKGARYHQTREGGTIHTDNVNVPYHWEYLVLSCIAPAMAGGENILVNALTVHKILKEKHPDVLAILEKNFIWEQRGVADATYEAPILTYNKKGEPMFRHLRPYMESAHRKTNNPLTEEQMYAIDTLDSVIEHSDNQYRHTFKAGEILLTYDSQVLHGRTCFSDSQDAVTIFDYKKDHNKPLKRTMDRLWAKKRGNLCLV</sequence>
<evidence type="ECO:0000256" key="5">
    <source>
        <dbReference type="ARBA" id="ARBA00023002"/>
    </source>
</evidence>
<keyword evidence="9" id="KW-1185">Reference proteome</keyword>
<dbReference type="InterPro" id="IPR003819">
    <property type="entry name" value="TauD/TfdA-like"/>
</dbReference>
<dbReference type="PANTHER" id="PTHR10696">
    <property type="entry name" value="GAMMA-BUTYROBETAINE HYDROXYLASE-RELATED"/>
    <property type="match status" value="1"/>
</dbReference>
<keyword evidence="4" id="KW-0223">Dioxygenase</keyword>
<keyword evidence="5" id="KW-0560">Oxidoreductase</keyword>
<dbReference type="SUPFAM" id="SSF51197">
    <property type="entry name" value="Clavaminate synthase-like"/>
    <property type="match status" value="1"/>
</dbReference>
<evidence type="ECO:0000256" key="1">
    <source>
        <dbReference type="ARBA" id="ARBA00001954"/>
    </source>
</evidence>
<gene>
    <name evidence="8" type="ORF">C0V70_16060</name>
</gene>
<organism evidence="8 9">
    <name type="scientific">Bacteriovorax stolpii</name>
    <name type="common">Bdellovibrio stolpii</name>
    <dbReference type="NCBI Taxonomy" id="960"/>
    <lineage>
        <taxon>Bacteria</taxon>
        <taxon>Pseudomonadati</taxon>
        <taxon>Bdellovibrionota</taxon>
        <taxon>Bacteriovoracia</taxon>
        <taxon>Bacteriovoracales</taxon>
        <taxon>Bacteriovoracaceae</taxon>
        <taxon>Bacteriovorax</taxon>
    </lineage>
</organism>
<comment type="cofactor">
    <cofactor evidence="1">
        <name>Fe(2+)</name>
        <dbReference type="ChEBI" id="CHEBI:29033"/>
    </cofactor>
</comment>
<evidence type="ECO:0000259" key="7">
    <source>
        <dbReference type="Pfam" id="PF02668"/>
    </source>
</evidence>
<evidence type="ECO:0000256" key="2">
    <source>
        <dbReference type="ARBA" id="ARBA00008654"/>
    </source>
</evidence>
<name>A0A2K9NVP3_BACTC</name>
<comment type="similarity">
    <text evidence="2">Belongs to the gamma-BBH/TMLD family.</text>
</comment>
<feature type="domain" description="TauD/TfdA-like" evidence="7">
    <location>
        <begin position="71"/>
        <end position="307"/>
    </location>
</feature>
<dbReference type="InterPro" id="IPR050411">
    <property type="entry name" value="AlphaKG_dependent_hydroxylases"/>
</dbReference>
<evidence type="ECO:0000256" key="6">
    <source>
        <dbReference type="ARBA" id="ARBA00023004"/>
    </source>
</evidence>
<dbReference type="GO" id="GO:0045329">
    <property type="term" value="P:carnitine biosynthetic process"/>
    <property type="evidence" value="ECO:0007669"/>
    <property type="project" value="TreeGrafter"/>
</dbReference>
<dbReference type="Gene3D" id="3.60.130.10">
    <property type="entry name" value="Clavaminate synthase-like"/>
    <property type="match status" value="1"/>
</dbReference>
<evidence type="ECO:0000313" key="9">
    <source>
        <dbReference type="Proteomes" id="UP000235584"/>
    </source>
</evidence>
<dbReference type="GO" id="GO:0046872">
    <property type="term" value="F:metal ion binding"/>
    <property type="evidence" value="ECO:0007669"/>
    <property type="project" value="UniProtKB-KW"/>
</dbReference>
<accession>A0A2K9NVP3</accession>